<dbReference type="GO" id="GO:0004386">
    <property type="term" value="F:helicase activity"/>
    <property type="evidence" value="ECO:0007669"/>
    <property type="project" value="UniProtKB-KW"/>
</dbReference>
<dbReference type="EMBL" id="QFXE01000015">
    <property type="protein sequence ID" value="RDH84368.1"/>
    <property type="molecule type" value="Genomic_DNA"/>
</dbReference>
<dbReference type="GO" id="GO:0016887">
    <property type="term" value="F:ATP hydrolysis activity"/>
    <property type="evidence" value="ECO:0007669"/>
    <property type="project" value="TreeGrafter"/>
</dbReference>
<dbReference type="SUPFAM" id="SSF56024">
    <property type="entry name" value="Phospholipase D/nuclease"/>
    <property type="match status" value="1"/>
</dbReference>
<dbReference type="Pfam" id="PF13091">
    <property type="entry name" value="PLDc_2"/>
    <property type="match status" value="1"/>
</dbReference>
<keyword evidence="3" id="KW-0378">Hydrolase</keyword>
<keyword evidence="3" id="KW-0067">ATP-binding</keyword>
<dbReference type="SUPFAM" id="SSF51306">
    <property type="entry name" value="LexA/Signal peptidase"/>
    <property type="match status" value="1"/>
</dbReference>
<dbReference type="InterPro" id="IPR006935">
    <property type="entry name" value="Helicase/UvrB_N"/>
</dbReference>
<protein>
    <submittedName>
        <fullName evidence="3">Helicase</fullName>
    </submittedName>
</protein>
<dbReference type="InterPro" id="IPR052511">
    <property type="entry name" value="ATP-dep_Helicase"/>
</dbReference>
<feature type="domain" description="Helicase ATP-binding" evidence="1">
    <location>
        <begin position="215"/>
        <end position="365"/>
    </location>
</feature>
<evidence type="ECO:0000313" key="4">
    <source>
        <dbReference type="Proteomes" id="UP000254771"/>
    </source>
</evidence>
<feature type="domain" description="Helicase C-terminal" evidence="2">
    <location>
        <begin position="417"/>
        <end position="575"/>
    </location>
</feature>
<dbReference type="Gene3D" id="2.10.109.10">
    <property type="entry name" value="Umud Fragment, subunit A"/>
    <property type="match status" value="1"/>
</dbReference>
<evidence type="ECO:0000259" key="1">
    <source>
        <dbReference type="PROSITE" id="PS51192"/>
    </source>
</evidence>
<reference evidence="3 4" key="1">
    <citation type="journal article" date="2018" name="ISME J.">
        <title>Endosymbiont genomes yield clues of tubeworm success.</title>
        <authorList>
            <person name="Li Y."/>
            <person name="Liles M.R."/>
            <person name="Halanych K.M."/>
        </authorList>
    </citation>
    <scope>NUCLEOTIDE SEQUENCE [LARGE SCALE GENOMIC DNA]</scope>
    <source>
        <strain evidence="3">A1462</strain>
    </source>
</reference>
<sequence length="961" mass="109201">MKESNQSLVTGGQSDPFLPQLLDAINQATEIDITVAFIRQSGLDLIFDALRDAMDRRAVIRVLTSDYLDVTEPQALRRLMLLAQRGADVRLFSTAGDPSFHIKSYIFLRRDGDDLFDGCAFVGSSNVSNMALTRGLEWNLRVDYPADSAKFLEIFDKFEALFSDSRLFSLTHAWIDDYAARRKVSLRVVSGEPEEEPLPATSTEIQAEALLALQSTRIAGYRRGLVVLATGLGKTWLAAFDVQQIKARRVLFVAHREEILMQAEDTFARIQPEASIGYYKGNVRDSEADFIFASVQTLGRDEHLQQFLPNCFDYIVVDEFHHANSPTYRRLINYFQPGFMLGLTATPERTDQADILSLCDDNLVFERNFVEGINADLLCPFHYHGIHDRTVEYTEIPWRNGRFDPHELSNQLATRARARHALSVWRELRQSRTLAFCVSRSHAESMADYFKNEGIRAAAVHAESELPRHAALNQLESGKLEVIFSVDLFNEGTDLPVIDTVMMLRPTESKILFLQQLGRGLRLHPGKEHLRVLDFIGNHKAFLNKPESLFGVTSLREFIRRQLQDDLPLPKGCFANYDLGVIDFLNEVIKTLPKGIIEIYEQLKSVEQRRPSAVEMYRAGVDFKHIRSNKKFGSWFDMVADRGGLDEAQQKVLQRHRHYFLEVKKAAMNKSYKMVLLEALLELEGFIHPQTIQDLAIRSGEILLRRRPLMVKDLPNRFQNLAEVLTTRLGPWITYWNSNPVHAFTGGNNNQSQPFFELDGERLKPNFELATEDRNIFRAMVQELVDYKLACYMDRTSGDMNSRALTESNSPAEIDTGWDEIPFFPNLKIACGHFKDADGEDEARIKIAPQHRTDPARHFVARATGNSMDGGRNPIRDGDYLLLELVDTEHAGSISNQIMAVERQDVSGDDQYVLRVVRKQGDGGYYLQANNPDYADFGATEGMRPFARLCKVVASEEVVKV</sequence>
<name>A0A370DHG3_9GAMM</name>
<dbReference type="AlphaFoldDB" id="A0A370DHG3"/>
<dbReference type="PROSITE" id="PS51194">
    <property type="entry name" value="HELICASE_CTER"/>
    <property type="match status" value="1"/>
</dbReference>
<keyword evidence="4" id="KW-1185">Reference proteome</keyword>
<dbReference type="InterPro" id="IPR014001">
    <property type="entry name" value="Helicase_ATP-bd"/>
</dbReference>
<accession>A0A370DHG3</accession>
<dbReference type="GO" id="GO:0005524">
    <property type="term" value="F:ATP binding"/>
    <property type="evidence" value="ECO:0007669"/>
    <property type="project" value="InterPro"/>
</dbReference>
<dbReference type="Pfam" id="PF00271">
    <property type="entry name" value="Helicase_C"/>
    <property type="match status" value="1"/>
</dbReference>
<organism evidence="3 4">
    <name type="scientific">endosymbiont of Escarpia spicata</name>
    <dbReference type="NCBI Taxonomy" id="2200908"/>
    <lineage>
        <taxon>Bacteria</taxon>
        <taxon>Pseudomonadati</taxon>
        <taxon>Pseudomonadota</taxon>
        <taxon>Gammaproteobacteria</taxon>
        <taxon>sulfur-oxidizing symbionts</taxon>
    </lineage>
</organism>
<gene>
    <name evidence="3" type="ORF">DIZ78_12575</name>
</gene>
<dbReference type="InterPro" id="IPR039418">
    <property type="entry name" value="LexA-like"/>
</dbReference>
<dbReference type="InterPro" id="IPR015927">
    <property type="entry name" value="Peptidase_S24_S26A/B/C"/>
</dbReference>
<dbReference type="InterPro" id="IPR025202">
    <property type="entry name" value="PLD-like_dom"/>
</dbReference>
<dbReference type="InterPro" id="IPR036286">
    <property type="entry name" value="LexA/Signal_pep-like_sf"/>
</dbReference>
<keyword evidence="3" id="KW-0347">Helicase</keyword>
<dbReference type="CDD" id="cd09205">
    <property type="entry name" value="PLDc_N_DEXD_b3"/>
    <property type="match status" value="1"/>
</dbReference>
<keyword evidence="3" id="KW-0547">Nucleotide-binding</keyword>
<dbReference type="PANTHER" id="PTHR47962:SF4">
    <property type="entry name" value="HELICASE"/>
    <property type="match status" value="1"/>
</dbReference>
<dbReference type="Gene3D" id="3.30.870.10">
    <property type="entry name" value="Endonuclease Chain A"/>
    <property type="match status" value="1"/>
</dbReference>
<dbReference type="PANTHER" id="PTHR47962">
    <property type="entry name" value="ATP-DEPENDENT HELICASE LHR-RELATED-RELATED"/>
    <property type="match status" value="1"/>
</dbReference>
<dbReference type="SMART" id="SM00490">
    <property type="entry name" value="HELICc"/>
    <property type="match status" value="1"/>
</dbReference>
<dbReference type="SMART" id="SM00487">
    <property type="entry name" value="DEXDc"/>
    <property type="match status" value="1"/>
</dbReference>
<proteinExistence type="predicted"/>
<dbReference type="GO" id="GO:0003677">
    <property type="term" value="F:DNA binding"/>
    <property type="evidence" value="ECO:0007669"/>
    <property type="project" value="InterPro"/>
</dbReference>
<dbReference type="InterPro" id="IPR027417">
    <property type="entry name" value="P-loop_NTPase"/>
</dbReference>
<dbReference type="PROSITE" id="PS51192">
    <property type="entry name" value="HELICASE_ATP_BIND_1"/>
    <property type="match status" value="1"/>
</dbReference>
<dbReference type="Pfam" id="PF00717">
    <property type="entry name" value="Peptidase_S24"/>
    <property type="match status" value="1"/>
</dbReference>
<dbReference type="InterPro" id="IPR001650">
    <property type="entry name" value="Helicase_C-like"/>
</dbReference>
<evidence type="ECO:0000313" key="3">
    <source>
        <dbReference type="EMBL" id="RDH84368.1"/>
    </source>
</evidence>
<dbReference type="Proteomes" id="UP000254771">
    <property type="component" value="Unassembled WGS sequence"/>
</dbReference>
<evidence type="ECO:0000259" key="2">
    <source>
        <dbReference type="PROSITE" id="PS51194"/>
    </source>
</evidence>
<dbReference type="Pfam" id="PF04851">
    <property type="entry name" value="ResIII"/>
    <property type="match status" value="1"/>
</dbReference>
<dbReference type="CDD" id="cd18032">
    <property type="entry name" value="DEXHc_RE_I_III_res"/>
    <property type="match status" value="1"/>
</dbReference>
<dbReference type="CDD" id="cd18799">
    <property type="entry name" value="SF2_C_EcoAI-like"/>
    <property type="match status" value="1"/>
</dbReference>
<comment type="caution">
    <text evidence="3">The sequence shown here is derived from an EMBL/GenBank/DDBJ whole genome shotgun (WGS) entry which is preliminary data.</text>
</comment>
<dbReference type="SUPFAM" id="SSF52540">
    <property type="entry name" value="P-loop containing nucleoside triphosphate hydrolases"/>
    <property type="match status" value="1"/>
</dbReference>
<dbReference type="Gene3D" id="3.40.50.300">
    <property type="entry name" value="P-loop containing nucleotide triphosphate hydrolases"/>
    <property type="match status" value="2"/>
</dbReference>
<dbReference type="CDD" id="cd06529">
    <property type="entry name" value="S24_LexA-like"/>
    <property type="match status" value="1"/>
</dbReference>